<gene>
    <name evidence="1" type="ORF">GCM10009422_18320</name>
</gene>
<evidence type="ECO:0000313" key="1">
    <source>
        <dbReference type="EMBL" id="GAA0622680.1"/>
    </source>
</evidence>
<organism evidence="1 2">
    <name type="scientific">Brevundimonas kwangchunensis</name>
    <dbReference type="NCBI Taxonomy" id="322163"/>
    <lineage>
        <taxon>Bacteria</taxon>
        <taxon>Pseudomonadati</taxon>
        <taxon>Pseudomonadota</taxon>
        <taxon>Alphaproteobacteria</taxon>
        <taxon>Caulobacterales</taxon>
        <taxon>Caulobacteraceae</taxon>
        <taxon>Brevundimonas</taxon>
    </lineage>
</organism>
<sequence>MFHSRLKHLQDSTGAPFLRRWQHEWEWLQVADLRAEGNPSFFFQGDRNSTGQFDFGDRETYVSAFLRTLAYAAAHWGLPNDIMTFFARAAITLNRGLADVACVARPAWTDDVIIRDQVPSTAAAELWRNANLAVGGEMIVALRVAEVTETAYVQYEFRYALGLMGGFDHARPPREQGWLIMPRAEYAGPLDTPGKIETFEKPTALCGMTMPMDVGRMLVDVVPHVQLPAQLSSTDRAEISTTSDSVVLSVEDEPVATWRYWYADWDPAVPKGVDSLLSYTTSVKADSLKQKAAYSGRAGGVWCDITWGTREYSYSDFTEASEGFWAVTPAPL</sequence>
<dbReference type="EMBL" id="BAAAGA010000005">
    <property type="protein sequence ID" value="GAA0622680.1"/>
    <property type="molecule type" value="Genomic_DNA"/>
</dbReference>
<accession>A0ABN1GXH7</accession>
<keyword evidence="2" id="KW-1185">Reference proteome</keyword>
<comment type="caution">
    <text evidence="1">The sequence shown here is derived from an EMBL/GenBank/DDBJ whole genome shotgun (WGS) entry which is preliminary data.</text>
</comment>
<proteinExistence type="predicted"/>
<evidence type="ECO:0000313" key="2">
    <source>
        <dbReference type="Proteomes" id="UP001501352"/>
    </source>
</evidence>
<dbReference type="Proteomes" id="UP001501352">
    <property type="component" value="Unassembled WGS sequence"/>
</dbReference>
<name>A0ABN1GXH7_9CAUL</name>
<protein>
    <submittedName>
        <fullName evidence="1">Uncharacterized protein</fullName>
    </submittedName>
</protein>
<reference evidence="1 2" key="1">
    <citation type="journal article" date="2019" name="Int. J. Syst. Evol. Microbiol.">
        <title>The Global Catalogue of Microorganisms (GCM) 10K type strain sequencing project: providing services to taxonomists for standard genome sequencing and annotation.</title>
        <authorList>
            <consortium name="The Broad Institute Genomics Platform"/>
            <consortium name="The Broad Institute Genome Sequencing Center for Infectious Disease"/>
            <person name="Wu L."/>
            <person name="Ma J."/>
        </authorList>
    </citation>
    <scope>NUCLEOTIDE SEQUENCE [LARGE SCALE GENOMIC DNA]</scope>
    <source>
        <strain evidence="1 2">JCM 12928</strain>
    </source>
</reference>